<sequence length="46" mass="5202">MLIFSSQKGSQKEFLKRQTITQLHSCPSGWDPTSVQASTLPPMRPR</sequence>
<keyword evidence="3" id="KW-1185">Reference proteome</keyword>
<accession>A0AAV0NXQ9</accession>
<organism evidence="2 3">
    <name type="scientific">Linum tenue</name>
    <dbReference type="NCBI Taxonomy" id="586396"/>
    <lineage>
        <taxon>Eukaryota</taxon>
        <taxon>Viridiplantae</taxon>
        <taxon>Streptophyta</taxon>
        <taxon>Embryophyta</taxon>
        <taxon>Tracheophyta</taxon>
        <taxon>Spermatophyta</taxon>
        <taxon>Magnoliopsida</taxon>
        <taxon>eudicotyledons</taxon>
        <taxon>Gunneridae</taxon>
        <taxon>Pentapetalae</taxon>
        <taxon>rosids</taxon>
        <taxon>fabids</taxon>
        <taxon>Malpighiales</taxon>
        <taxon>Linaceae</taxon>
        <taxon>Linum</taxon>
    </lineage>
</organism>
<proteinExistence type="predicted"/>
<name>A0AAV0NXQ9_9ROSI</name>
<protein>
    <submittedName>
        <fullName evidence="2">Uncharacterized protein</fullName>
    </submittedName>
</protein>
<comment type="caution">
    <text evidence="2">The sequence shown here is derived from an EMBL/GenBank/DDBJ whole genome shotgun (WGS) entry which is preliminary data.</text>
</comment>
<dbReference type="Proteomes" id="UP001154282">
    <property type="component" value="Unassembled WGS sequence"/>
</dbReference>
<evidence type="ECO:0000313" key="3">
    <source>
        <dbReference type="Proteomes" id="UP001154282"/>
    </source>
</evidence>
<reference evidence="2" key="1">
    <citation type="submission" date="2022-08" db="EMBL/GenBank/DDBJ databases">
        <authorList>
            <person name="Gutierrez-Valencia J."/>
        </authorList>
    </citation>
    <scope>NUCLEOTIDE SEQUENCE</scope>
</reference>
<dbReference type="AlphaFoldDB" id="A0AAV0NXQ9"/>
<evidence type="ECO:0000313" key="2">
    <source>
        <dbReference type="EMBL" id="CAI0463449.1"/>
    </source>
</evidence>
<evidence type="ECO:0000256" key="1">
    <source>
        <dbReference type="SAM" id="MobiDB-lite"/>
    </source>
</evidence>
<gene>
    <name evidence="2" type="ORF">LITE_LOCUS35766</name>
</gene>
<feature type="compositionally biased region" description="Polar residues" evidence="1">
    <location>
        <begin position="26"/>
        <end position="39"/>
    </location>
</feature>
<feature type="region of interest" description="Disordered" evidence="1">
    <location>
        <begin position="26"/>
        <end position="46"/>
    </location>
</feature>
<dbReference type="EMBL" id="CAMGYJ010000008">
    <property type="protein sequence ID" value="CAI0463449.1"/>
    <property type="molecule type" value="Genomic_DNA"/>
</dbReference>